<proteinExistence type="predicted"/>
<accession>A0A4R5KSC5</accession>
<protein>
    <submittedName>
        <fullName evidence="1">Uncharacterized protein</fullName>
    </submittedName>
</protein>
<dbReference type="AlphaFoldDB" id="A0A4R5KSC5"/>
<name>A0A4R5KSC5_9BACL</name>
<dbReference type="Proteomes" id="UP000295636">
    <property type="component" value="Unassembled WGS sequence"/>
</dbReference>
<dbReference type="EMBL" id="SMRT01000003">
    <property type="protein sequence ID" value="TDF98681.1"/>
    <property type="molecule type" value="Genomic_DNA"/>
</dbReference>
<evidence type="ECO:0000313" key="1">
    <source>
        <dbReference type="EMBL" id="TDF98681.1"/>
    </source>
</evidence>
<evidence type="ECO:0000313" key="2">
    <source>
        <dbReference type="Proteomes" id="UP000295636"/>
    </source>
</evidence>
<dbReference type="OrthoDB" id="197688at2"/>
<keyword evidence="2" id="KW-1185">Reference proteome</keyword>
<dbReference type="RefSeq" id="WP_133226965.1">
    <property type="nucleotide sequence ID" value="NZ_SMRT01000003.1"/>
</dbReference>
<gene>
    <name evidence="1" type="ORF">E1757_09100</name>
</gene>
<sequence length="790" mass="85573">MRKLFLFSSWFKLHLIVLLACNMLVGNLLFITSASGATLLTVYGTKTDDTLLPNARQLTSSQPSNPTSYATTVNNSTGWVELLSRGGTGTIGSNAPTPSGNGFIWNDTALEGQQIVAGNWTASQDLKTSSGTVVADVHVRAYKRSSTGNYTLIVDSVAAGQTIGSGSTLISLPAVSGAAVSFGVGDKLYFDIVLKINTNNMSSGASIKMNENTMNGYLATPGYQAASGSNLIANLTVNDSANAANWSVQSNIQAGDMQYGDRTYALTAVPASVAASDWIRTANDSKTFTGTTLVSFKVNSAADVYVAHNDSITPKPAWMSGWTNTNEVVKNNQNNTYSLYKKSFNTGTTVSLGDNGNTSTALYMIIVKASSGGPPPIDPVIDGIIKTTLDGINSYGWDPANNGIYINWNRSDPNKINCAGSGICDARGSATRHDSQNDIRALQHMYWYKWRHPGDTSQNTAIARLLPTVKSKYGSTSSPKGWMYYVLLRLRDYTDNPSDVAYWENVIVNWAQKQYTSIDPVLGVQHDKNMGNCDCGSNTIYLDDAYRVDRQVELGAALVDAGTRFNHPEWVTAGHNQVMTVYNQAFSNTYNLFTRIYVVKDATYGNNKIWDTQAKIGEVSEEIDALVRAAAVTTNSIIKNDFMNISKKMLNALRTQPIHDTTNGGFYGKMYVGTNYDGEPGGKVSSDKEMRQGSLLGTLHIANAVLSPANQWSDLEAEMLRVDTKTLSDNPRGMFLPNIAGSGTLNGYPKSLAGYTFQMNADWSIYGIENWVSNESNSLALLGLQQVLTP</sequence>
<organism evidence="1 2">
    <name type="scientific">Paenibacillus piri</name>
    <dbReference type="NCBI Taxonomy" id="2547395"/>
    <lineage>
        <taxon>Bacteria</taxon>
        <taxon>Bacillati</taxon>
        <taxon>Bacillota</taxon>
        <taxon>Bacilli</taxon>
        <taxon>Bacillales</taxon>
        <taxon>Paenibacillaceae</taxon>
        <taxon>Paenibacillus</taxon>
    </lineage>
</organism>
<comment type="caution">
    <text evidence="1">The sequence shown here is derived from an EMBL/GenBank/DDBJ whole genome shotgun (WGS) entry which is preliminary data.</text>
</comment>
<reference evidence="1 2" key="1">
    <citation type="submission" date="2019-03" db="EMBL/GenBank/DDBJ databases">
        <title>This is whole genome sequence of Paenibacillus sp MS74 strain.</title>
        <authorList>
            <person name="Trinh H.N."/>
        </authorList>
    </citation>
    <scope>NUCLEOTIDE SEQUENCE [LARGE SCALE GENOMIC DNA]</scope>
    <source>
        <strain evidence="1 2">MS74</strain>
    </source>
</reference>